<dbReference type="SUPFAM" id="SSF81321">
    <property type="entry name" value="Family A G protein-coupled receptor-like"/>
    <property type="match status" value="1"/>
</dbReference>
<keyword evidence="7" id="KW-0675">Receptor</keyword>
<protein>
    <submittedName>
        <fullName evidence="12">Neuropeptide GPCR A20</fullName>
    </submittedName>
</protein>
<organism evidence="12 13">
    <name type="scientific">Penaeus vannamei</name>
    <name type="common">Whiteleg shrimp</name>
    <name type="synonym">Litopenaeus vannamei</name>
    <dbReference type="NCBI Taxonomy" id="6689"/>
    <lineage>
        <taxon>Eukaryota</taxon>
        <taxon>Metazoa</taxon>
        <taxon>Ecdysozoa</taxon>
        <taxon>Arthropoda</taxon>
        <taxon>Crustacea</taxon>
        <taxon>Multicrustacea</taxon>
        <taxon>Malacostraca</taxon>
        <taxon>Eumalacostraca</taxon>
        <taxon>Eucarida</taxon>
        <taxon>Decapoda</taxon>
        <taxon>Dendrobranchiata</taxon>
        <taxon>Penaeoidea</taxon>
        <taxon>Penaeidae</taxon>
        <taxon>Penaeus</taxon>
    </lineage>
</organism>
<keyword evidence="6 10" id="KW-0472">Membrane</keyword>
<keyword evidence="8" id="KW-0807">Transducer</keyword>
<evidence type="ECO:0000256" key="8">
    <source>
        <dbReference type="ARBA" id="ARBA00023224"/>
    </source>
</evidence>
<dbReference type="STRING" id="6689.A0A3R7PNW0"/>
<dbReference type="AlphaFoldDB" id="A0A3R7PNW0"/>
<keyword evidence="12" id="KW-0527">Neuropeptide</keyword>
<dbReference type="GO" id="GO:0005886">
    <property type="term" value="C:plasma membrane"/>
    <property type="evidence" value="ECO:0007669"/>
    <property type="project" value="TreeGrafter"/>
</dbReference>
<evidence type="ECO:0000256" key="7">
    <source>
        <dbReference type="ARBA" id="ARBA00023170"/>
    </source>
</evidence>
<dbReference type="Pfam" id="PF00001">
    <property type="entry name" value="7tm_1"/>
    <property type="match status" value="1"/>
</dbReference>
<name>A0A3R7PNW0_PENVA</name>
<reference evidence="12 13" key="2">
    <citation type="submission" date="2019-01" db="EMBL/GenBank/DDBJ databases">
        <title>The decoding of complex shrimp genome reveals the adaptation for benthos swimmer, frequently molting mechanism and breeding impact on genome.</title>
        <authorList>
            <person name="Sun Y."/>
            <person name="Gao Y."/>
            <person name="Yu Y."/>
        </authorList>
    </citation>
    <scope>NUCLEOTIDE SEQUENCE [LARGE SCALE GENOMIC DNA]</scope>
    <source>
        <tissue evidence="12">Muscle</tissue>
    </source>
</reference>
<dbReference type="EMBL" id="QCYY01002140">
    <property type="protein sequence ID" value="ROT72524.1"/>
    <property type="molecule type" value="Genomic_DNA"/>
</dbReference>
<gene>
    <name evidence="12" type="ORF">C7M84_009092</name>
</gene>
<dbReference type="PRINTS" id="PR00237">
    <property type="entry name" value="GPCRRHODOPSN"/>
</dbReference>
<sequence length="172" mass="19591">MAEHLDTPGTSLPGGVAFQSPQPPDADQILQRCREEVHYLYYTTNDTRILADFTLCEDCNITNEELEILELSGVCRPYDFSYMPLIYYMYASIFVIALFGNLLVLYTVVTSRKMHTVTNFFIANLAVGDLLIMVFCVPFSVASIIVLQYWPFGEGLCIFVNYCQSLVMEEFL</sequence>
<keyword evidence="4 10" id="KW-1133">Transmembrane helix</keyword>
<evidence type="ECO:0000256" key="2">
    <source>
        <dbReference type="ARBA" id="ARBA00010663"/>
    </source>
</evidence>
<dbReference type="PANTHER" id="PTHR45695">
    <property type="entry name" value="LEUCOKININ RECEPTOR-RELATED"/>
    <property type="match status" value="1"/>
</dbReference>
<dbReference type="Gene3D" id="1.20.1070.10">
    <property type="entry name" value="Rhodopsin 7-helix transmembrane proteins"/>
    <property type="match status" value="1"/>
</dbReference>
<evidence type="ECO:0000313" key="12">
    <source>
        <dbReference type="EMBL" id="ROT72524.1"/>
    </source>
</evidence>
<evidence type="ECO:0000313" key="13">
    <source>
        <dbReference type="Proteomes" id="UP000283509"/>
    </source>
</evidence>
<proteinExistence type="inferred from homology"/>
<feature type="transmembrane region" description="Helical" evidence="10">
    <location>
        <begin position="121"/>
        <end position="150"/>
    </location>
</feature>
<feature type="domain" description="G-protein coupled receptors family 1 profile" evidence="11">
    <location>
        <begin position="100"/>
        <end position="172"/>
    </location>
</feature>
<comment type="caution">
    <text evidence="12">The sequence shown here is derived from an EMBL/GenBank/DDBJ whole genome shotgun (WGS) entry which is preliminary data.</text>
</comment>
<dbReference type="InterPro" id="IPR000276">
    <property type="entry name" value="GPCR_Rhodpsn"/>
</dbReference>
<feature type="region of interest" description="Disordered" evidence="9">
    <location>
        <begin position="1"/>
        <end position="24"/>
    </location>
</feature>
<dbReference type="GO" id="GO:0007218">
    <property type="term" value="P:neuropeptide signaling pathway"/>
    <property type="evidence" value="ECO:0007669"/>
    <property type="project" value="UniProtKB-KW"/>
</dbReference>
<keyword evidence="13" id="KW-1185">Reference proteome</keyword>
<evidence type="ECO:0000256" key="1">
    <source>
        <dbReference type="ARBA" id="ARBA00004141"/>
    </source>
</evidence>
<evidence type="ECO:0000256" key="5">
    <source>
        <dbReference type="ARBA" id="ARBA00023040"/>
    </source>
</evidence>
<reference evidence="12 13" key="1">
    <citation type="submission" date="2018-04" db="EMBL/GenBank/DDBJ databases">
        <authorList>
            <person name="Zhang X."/>
            <person name="Yuan J."/>
            <person name="Li F."/>
            <person name="Xiang J."/>
        </authorList>
    </citation>
    <scope>NUCLEOTIDE SEQUENCE [LARGE SCALE GENOMIC DNA]</scope>
    <source>
        <tissue evidence="12">Muscle</tissue>
    </source>
</reference>
<evidence type="ECO:0000256" key="10">
    <source>
        <dbReference type="SAM" id="Phobius"/>
    </source>
</evidence>
<dbReference type="GO" id="GO:0004930">
    <property type="term" value="F:G protein-coupled receptor activity"/>
    <property type="evidence" value="ECO:0007669"/>
    <property type="project" value="UniProtKB-KW"/>
</dbReference>
<accession>A0A3R7PNW0</accession>
<comment type="subcellular location">
    <subcellularLocation>
        <location evidence="1">Membrane</location>
        <topology evidence="1">Multi-pass membrane protein</topology>
    </subcellularLocation>
</comment>
<evidence type="ECO:0000256" key="3">
    <source>
        <dbReference type="ARBA" id="ARBA00022692"/>
    </source>
</evidence>
<keyword evidence="5" id="KW-0297">G-protein coupled receptor</keyword>
<keyword evidence="3 10" id="KW-0812">Transmembrane</keyword>
<dbReference type="Proteomes" id="UP000283509">
    <property type="component" value="Unassembled WGS sequence"/>
</dbReference>
<evidence type="ECO:0000256" key="4">
    <source>
        <dbReference type="ARBA" id="ARBA00022989"/>
    </source>
</evidence>
<evidence type="ECO:0000256" key="6">
    <source>
        <dbReference type="ARBA" id="ARBA00023136"/>
    </source>
</evidence>
<dbReference type="PANTHER" id="PTHR45695:SF9">
    <property type="entry name" value="LEUCOKININ RECEPTOR"/>
    <property type="match status" value="1"/>
</dbReference>
<dbReference type="PROSITE" id="PS50262">
    <property type="entry name" value="G_PROTEIN_RECEP_F1_2"/>
    <property type="match status" value="1"/>
</dbReference>
<dbReference type="OrthoDB" id="6351933at2759"/>
<evidence type="ECO:0000259" key="11">
    <source>
        <dbReference type="PROSITE" id="PS50262"/>
    </source>
</evidence>
<feature type="transmembrane region" description="Helical" evidence="10">
    <location>
        <begin position="87"/>
        <end position="109"/>
    </location>
</feature>
<comment type="similarity">
    <text evidence="2">Belongs to the G-protein coupled receptor 1 family.</text>
</comment>
<dbReference type="InterPro" id="IPR017452">
    <property type="entry name" value="GPCR_Rhodpsn_7TM"/>
</dbReference>
<evidence type="ECO:0000256" key="9">
    <source>
        <dbReference type="SAM" id="MobiDB-lite"/>
    </source>
</evidence>